<proteinExistence type="inferred from homology"/>
<dbReference type="InterPro" id="IPR006504">
    <property type="entry name" value="Tscrpt_reg_Spx/MgsR"/>
</dbReference>
<dbReference type="AlphaFoldDB" id="A0A6B8RGC1"/>
<gene>
    <name evidence="2" type="ORF">EHS13_08875</name>
</gene>
<sequence length="119" mass="13611">MSLQLYGYSKCNTCRDAIKSLRAKGYELKMIELFETPPSVKQLKAWIETSGLPIQKFFNVSGEVYRDMQLKDKLASMSDEEKLALLASNGRLIKRPIAFDEHNVTVGFKEAEYVEVWGK</sequence>
<dbReference type="KEGG" id="ppsc:EHS13_08875"/>
<dbReference type="Gene3D" id="3.40.30.10">
    <property type="entry name" value="Glutaredoxin"/>
    <property type="match status" value="1"/>
</dbReference>
<reference evidence="3" key="1">
    <citation type="submission" date="2018-11" db="EMBL/GenBank/DDBJ databases">
        <title>Complete genome sequence of Paenibacillus sp. ML311-T8.</title>
        <authorList>
            <person name="Nam Y.-D."/>
            <person name="Kang J."/>
            <person name="Chung W.-H."/>
            <person name="Park Y.S."/>
        </authorList>
    </citation>
    <scope>NUCLEOTIDE SEQUENCE [LARGE SCALE GENOMIC DNA]</scope>
    <source>
        <strain evidence="3">ML311-T8</strain>
    </source>
</reference>
<dbReference type="NCBIfam" id="TIGR01617">
    <property type="entry name" value="arsC_related"/>
    <property type="match status" value="1"/>
</dbReference>
<dbReference type="OrthoDB" id="9794155at2"/>
<dbReference type="PANTHER" id="PTHR30041:SF8">
    <property type="entry name" value="PROTEIN YFFB"/>
    <property type="match status" value="1"/>
</dbReference>
<keyword evidence="3" id="KW-1185">Reference proteome</keyword>
<organism evidence="2 3">
    <name type="scientific">Paenibacillus psychroresistens</name>
    <dbReference type="NCBI Taxonomy" id="1778678"/>
    <lineage>
        <taxon>Bacteria</taxon>
        <taxon>Bacillati</taxon>
        <taxon>Bacillota</taxon>
        <taxon>Bacilli</taxon>
        <taxon>Bacillales</taxon>
        <taxon>Paenibacillaceae</taxon>
        <taxon>Paenibacillus</taxon>
    </lineage>
</organism>
<dbReference type="CDD" id="cd03036">
    <property type="entry name" value="ArsC_like"/>
    <property type="match status" value="1"/>
</dbReference>
<dbReference type="InterPro" id="IPR006660">
    <property type="entry name" value="Arsenate_reductase-like"/>
</dbReference>
<accession>A0A6B8RGC1</accession>
<evidence type="ECO:0000313" key="2">
    <source>
        <dbReference type="EMBL" id="QGQ94987.1"/>
    </source>
</evidence>
<dbReference type="Proteomes" id="UP000426246">
    <property type="component" value="Chromosome"/>
</dbReference>
<dbReference type="PROSITE" id="PS51353">
    <property type="entry name" value="ARSC"/>
    <property type="match status" value="1"/>
</dbReference>
<name>A0A6B8RGC1_9BACL</name>
<dbReference type="Pfam" id="PF03960">
    <property type="entry name" value="ArsC"/>
    <property type="match status" value="1"/>
</dbReference>
<dbReference type="InterPro" id="IPR036249">
    <property type="entry name" value="Thioredoxin-like_sf"/>
</dbReference>
<dbReference type="RefSeq" id="WP_155700002.1">
    <property type="nucleotide sequence ID" value="NZ_CP034235.1"/>
</dbReference>
<dbReference type="PANTHER" id="PTHR30041">
    <property type="entry name" value="ARSENATE REDUCTASE"/>
    <property type="match status" value="1"/>
</dbReference>
<dbReference type="SUPFAM" id="SSF52833">
    <property type="entry name" value="Thioredoxin-like"/>
    <property type="match status" value="1"/>
</dbReference>
<dbReference type="EMBL" id="CP034235">
    <property type="protein sequence ID" value="QGQ94987.1"/>
    <property type="molecule type" value="Genomic_DNA"/>
</dbReference>
<evidence type="ECO:0000256" key="1">
    <source>
        <dbReference type="PROSITE-ProRule" id="PRU01282"/>
    </source>
</evidence>
<evidence type="ECO:0000313" key="3">
    <source>
        <dbReference type="Proteomes" id="UP000426246"/>
    </source>
</evidence>
<comment type="similarity">
    <text evidence="1">Belongs to the ArsC family.</text>
</comment>
<protein>
    <submittedName>
        <fullName evidence="2">Arsenate reductase family protein</fullName>
    </submittedName>
</protein>